<evidence type="ECO:0000256" key="7">
    <source>
        <dbReference type="ARBA" id="ARBA00023002"/>
    </source>
</evidence>
<keyword evidence="5" id="KW-0285">Flavoprotein</keyword>
<evidence type="ECO:0000256" key="3">
    <source>
        <dbReference type="ARBA" id="ARBA00006743"/>
    </source>
</evidence>
<evidence type="ECO:0000256" key="5">
    <source>
        <dbReference type="ARBA" id="ARBA00022630"/>
    </source>
</evidence>
<dbReference type="InterPro" id="IPR029041">
    <property type="entry name" value="FAD-linked_oxidoreductase-like"/>
</dbReference>
<comment type="cofactor">
    <cofactor evidence="1">
        <name>FAD</name>
        <dbReference type="ChEBI" id="CHEBI:57692"/>
    </cofactor>
</comment>
<comment type="pathway">
    <text evidence="10">Amino-acid biosynthesis; L-methionine biosynthesis via de novo pathway.</text>
</comment>
<keyword evidence="8" id="KW-0520">NAD</keyword>
<evidence type="ECO:0000256" key="11">
    <source>
        <dbReference type="ARBA" id="ARBA00034529"/>
    </source>
</evidence>
<dbReference type="PANTHER" id="PTHR45754:SF3">
    <property type="entry name" value="METHYLENETETRAHYDROFOLATE REDUCTASE (NADPH)"/>
    <property type="match status" value="1"/>
</dbReference>
<organism evidence="12">
    <name type="scientific">marine metagenome</name>
    <dbReference type="NCBI Taxonomy" id="408172"/>
    <lineage>
        <taxon>unclassified sequences</taxon>
        <taxon>metagenomes</taxon>
        <taxon>ecological metagenomes</taxon>
    </lineage>
</organism>
<keyword evidence="6" id="KW-0274">FAD</keyword>
<dbReference type="GO" id="GO:0005829">
    <property type="term" value="C:cytosol"/>
    <property type="evidence" value="ECO:0007669"/>
    <property type="project" value="InterPro"/>
</dbReference>
<keyword evidence="9" id="KW-0486">Methionine biosynthesis</keyword>
<dbReference type="InterPro" id="IPR004620">
    <property type="entry name" value="MTHF_reductase_bac"/>
</dbReference>
<dbReference type="EC" id="1.5.1.54" evidence="11"/>
<comment type="similarity">
    <text evidence="3">Belongs to the methylenetetrahydrofolate reductase family.</text>
</comment>
<reference evidence="12" key="1">
    <citation type="submission" date="2018-05" db="EMBL/GenBank/DDBJ databases">
        <authorList>
            <person name="Lanie J.A."/>
            <person name="Ng W.-L."/>
            <person name="Kazmierczak K.M."/>
            <person name="Andrzejewski T.M."/>
            <person name="Davidsen T.M."/>
            <person name="Wayne K.J."/>
            <person name="Tettelin H."/>
            <person name="Glass J.I."/>
            <person name="Rusch D."/>
            <person name="Podicherti R."/>
            <person name="Tsui H.-C.T."/>
            <person name="Winkler M.E."/>
        </authorList>
    </citation>
    <scope>NUCLEOTIDE SEQUENCE</scope>
</reference>
<dbReference type="SUPFAM" id="SSF51730">
    <property type="entry name" value="FAD-linked oxidoreductase"/>
    <property type="match status" value="1"/>
</dbReference>
<accession>A0A381Y210</accession>
<dbReference type="GO" id="GO:0106312">
    <property type="term" value="F:methylenetetrahydrofolate reductase (NADH) activity"/>
    <property type="evidence" value="ECO:0007669"/>
    <property type="project" value="UniProtKB-EC"/>
</dbReference>
<gene>
    <name evidence="12" type="ORF">METZ01_LOCUS123377</name>
</gene>
<proteinExistence type="inferred from homology"/>
<dbReference type="Gene3D" id="3.20.20.220">
    <property type="match status" value="1"/>
</dbReference>
<dbReference type="NCBIfam" id="TIGR00676">
    <property type="entry name" value="fadh2"/>
    <property type="match status" value="1"/>
</dbReference>
<evidence type="ECO:0000256" key="10">
    <source>
        <dbReference type="ARBA" id="ARBA00034478"/>
    </source>
</evidence>
<evidence type="ECO:0000256" key="2">
    <source>
        <dbReference type="ARBA" id="ARBA00004777"/>
    </source>
</evidence>
<dbReference type="Pfam" id="PF02219">
    <property type="entry name" value="MTHFR"/>
    <property type="match status" value="1"/>
</dbReference>
<evidence type="ECO:0000256" key="6">
    <source>
        <dbReference type="ARBA" id="ARBA00022827"/>
    </source>
</evidence>
<evidence type="ECO:0000256" key="9">
    <source>
        <dbReference type="ARBA" id="ARBA00023167"/>
    </source>
</evidence>
<dbReference type="InterPro" id="IPR003171">
    <property type="entry name" value="Mehydrof_redctse-like"/>
</dbReference>
<sequence length="295" mass="33669">MSKNELNFSFEFFPPKNKAGEESFWETFKKLETFEPNFVSVTFGAGGGERDKTDKFVRKINERSDIPVAGHLTCVGMSKDEINNIAKGWLDVGVDKIVALRGDTRVPGEKYRPHPNGYINAADMIRGLKKIGNFEIVVAGYPEKHPDSESLVVDIENLKQKVDEGADKIITQFFFEKETFLRFRDRALSAGIKIPIIPGIIPIDNYEKIYKFSKNCGATVPLWIEKEFKSCKNIPEYFNFVSTKIISNLVHNLQSEGIKDFHLYTLNKINLSLIACTRLLYGDYSLKEMKEVYKN</sequence>
<dbReference type="GO" id="GO:0071949">
    <property type="term" value="F:FAD binding"/>
    <property type="evidence" value="ECO:0007669"/>
    <property type="project" value="TreeGrafter"/>
</dbReference>
<dbReference type="UniPathway" id="UPA00193"/>
<keyword evidence="4" id="KW-0028">Amino-acid biosynthesis</keyword>
<dbReference type="EMBL" id="UINC01017058">
    <property type="protein sequence ID" value="SVA70523.1"/>
    <property type="molecule type" value="Genomic_DNA"/>
</dbReference>
<keyword evidence="7" id="KW-0560">Oxidoreductase</keyword>
<comment type="pathway">
    <text evidence="2">One-carbon metabolism; tetrahydrofolate interconversion.</text>
</comment>
<evidence type="ECO:0000256" key="8">
    <source>
        <dbReference type="ARBA" id="ARBA00023027"/>
    </source>
</evidence>
<dbReference type="GO" id="GO:0009086">
    <property type="term" value="P:methionine biosynthetic process"/>
    <property type="evidence" value="ECO:0007669"/>
    <property type="project" value="UniProtKB-KW"/>
</dbReference>
<evidence type="ECO:0000313" key="12">
    <source>
        <dbReference type="EMBL" id="SVA70523.1"/>
    </source>
</evidence>
<dbReference type="AlphaFoldDB" id="A0A381Y210"/>
<protein>
    <recommendedName>
        <fullName evidence="11">methylenetetrahydrofolate reductase (NADH)</fullName>
        <ecNumber evidence="11">1.5.1.54</ecNumber>
    </recommendedName>
</protein>
<name>A0A381Y210_9ZZZZ</name>
<dbReference type="CDD" id="cd00537">
    <property type="entry name" value="MTHFR"/>
    <property type="match status" value="1"/>
</dbReference>
<dbReference type="GO" id="GO:0035999">
    <property type="term" value="P:tetrahydrofolate interconversion"/>
    <property type="evidence" value="ECO:0007669"/>
    <property type="project" value="UniProtKB-UniPathway"/>
</dbReference>
<evidence type="ECO:0000256" key="1">
    <source>
        <dbReference type="ARBA" id="ARBA00001974"/>
    </source>
</evidence>
<evidence type="ECO:0000256" key="4">
    <source>
        <dbReference type="ARBA" id="ARBA00022605"/>
    </source>
</evidence>
<dbReference type="PANTHER" id="PTHR45754">
    <property type="entry name" value="METHYLENETETRAHYDROFOLATE REDUCTASE"/>
    <property type="match status" value="1"/>
</dbReference>